<organism evidence="1 2">
    <name type="scientific">Streptomyces tremellae</name>
    <dbReference type="NCBI Taxonomy" id="1124239"/>
    <lineage>
        <taxon>Bacteria</taxon>
        <taxon>Bacillati</taxon>
        <taxon>Actinomycetota</taxon>
        <taxon>Actinomycetes</taxon>
        <taxon>Kitasatosporales</taxon>
        <taxon>Streptomycetaceae</taxon>
        <taxon>Streptomyces</taxon>
    </lineage>
</organism>
<dbReference type="EMBL" id="BAABEP010000084">
    <property type="protein sequence ID" value="GAA3759962.1"/>
    <property type="molecule type" value="Genomic_DNA"/>
</dbReference>
<comment type="caution">
    <text evidence="1">The sequence shown here is derived from an EMBL/GenBank/DDBJ whole genome shotgun (WGS) entry which is preliminary data.</text>
</comment>
<sequence length="758" mass="81206">MLTFEQVLHANLSGLDDAVKDWGATVTKLEALERSADAMKAKAEKADWAGENAGVTREFVRKTAKEFGDAKTEASSIRNILRDAHTEFAAARKALNTVVDEAPAKGIRIDPDGVVSYLVRPDSRSSDYDGPKPTEEQFAATRSAIKAAVERANDADGIASRALRTLVGKDKNDFSGTDYSSLKSASKAQDTEDAKKAAAIVAKGDDATPDEVKRLNKYLADNKGDQYFAEQFALDVGAKGNLDFWADIGDPSDGSRLGADHKDLLKDLQKNWSLTLASATHSDSPAMNQWKTDIINAGAEPIHTRGTSPYGFQVMSNLMRYGKFDSTFLHDYGDALVVTENKMTKNGLGKPSMFWTSSLGGMSHLNWSGTDIGHDPMEGFMESLGHNPKASADFFNSSIDLTPGDTTDDKKVDAFDYLTKDRDWPKDVVDGGESNKFGYDSLGHALESATLGHSYDDQHAALVRTDDGAKVMQKVVAQYGGDAELLKKQESLSDSLGNMGAGYIDDLDWGLDKNADDSVFAPGKNHGAHAEFGRSDTRGFLSSLGQHPDAYASVTDAQRVYTTSVLEAQVNADGTVTNEGLARHAVNIGAQTQGILDQSRADQIGAEYGKTADDYAKAMEKRSGWIDLGVGAAVGAGAAFLPISAPAAGAAAVLVPLAVENGQGVIEQYAGQMMGDWSDASQEKYTDGLGDQAHQERAAVFKAGEENVEGPANVFIEQHNLNHVGDGNFAEDLRQSAQDGYNTGNLREVQQGNQPQTG</sequence>
<dbReference type="RefSeq" id="WP_345655194.1">
    <property type="nucleotide sequence ID" value="NZ_BAABEP010000084.1"/>
</dbReference>
<proteinExistence type="predicted"/>
<reference evidence="2" key="1">
    <citation type="journal article" date="2019" name="Int. J. Syst. Evol. Microbiol.">
        <title>The Global Catalogue of Microorganisms (GCM) 10K type strain sequencing project: providing services to taxonomists for standard genome sequencing and annotation.</title>
        <authorList>
            <consortium name="The Broad Institute Genomics Platform"/>
            <consortium name="The Broad Institute Genome Sequencing Center for Infectious Disease"/>
            <person name="Wu L."/>
            <person name="Ma J."/>
        </authorList>
    </citation>
    <scope>NUCLEOTIDE SEQUENCE [LARGE SCALE GENOMIC DNA]</scope>
    <source>
        <strain evidence="2">JCM 30846</strain>
    </source>
</reference>
<evidence type="ECO:0000313" key="1">
    <source>
        <dbReference type="EMBL" id="GAA3759962.1"/>
    </source>
</evidence>
<accession>A0ABP7GGE3</accession>
<dbReference type="Proteomes" id="UP001499884">
    <property type="component" value="Unassembled WGS sequence"/>
</dbReference>
<name>A0ABP7GGE3_9ACTN</name>
<keyword evidence="2" id="KW-1185">Reference proteome</keyword>
<protein>
    <submittedName>
        <fullName evidence="1">PPE domain-containing protein</fullName>
    </submittedName>
</protein>
<evidence type="ECO:0000313" key="2">
    <source>
        <dbReference type="Proteomes" id="UP001499884"/>
    </source>
</evidence>
<gene>
    <name evidence="1" type="ORF">GCM10023082_62910</name>
</gene>